<evidence type="ECO:0000256" key="1">
    <source>
        <dbReference type="SAM" id="MobiDB-lite"/>
    </source>
</evidence>
<evidence type="ECO:0000313" key="2">
    <source>
        <dbReference type="EMBL" id="KAG2120943.1"/>
    </source>
</evidence>
<dbReference type="Proteomes" id="UP000823399">
    <property type="component" value="Unassembled WGS sequence"/>
</dbReference>
<feature type="region of interest" description="Disordered" evidence="1">
    <location>
        <begin position="53"/>
        <end position="95"/>
    </location>
</feature>
<dbReference type="RefSeq" id="XP_041300319.1">
    <property type="nucleotide sequence ID" value="XM_041433192.1"/>
</dbReference>
<feature type="compositionally biased region" description="Acidic residues" evidence="1">
    <location>
        <begin position="69"/>
        <end position="90"/>
    </location>
</feature>
<sequence>MPKCSSKVHLALENLGHYAKKRKVSVQVDKEKECPSVDTTVLVSVSPHEYRSDIQLSEEALDIPKEDLSSDSDSDSDSDSNSDPDADLDSDSNKLNWDFETCNEIEYGPSEGFEMFEGESLASDSPGEKEYIYPWHPIDARIPPSLKSAKLALCDLKNLLYPPHDKGH</sequence>
<organism evidence="2 3">
    <name type="scientific">Suillus discolor</name>
    <dbReference type="NCBI Taxonomy" id="1912936"/>
    <lineage>
        <taxon>Eukaryota</taxon>
        <taxon>Fungi</taxon>
        <taxon>Dikarya</taxon>
        <taxon>Basidiomycota</taxon>
        <taxon>Agaricomycotina</taxon>
        <taxon>Agaricomycetes</taxon>
        <taxon>Agaricomycetidae</taxon>
        <taxon>Boletales</taxon>
        <taxon>Suillineae</taxon>
        <taxon>Suillaceae</taxon>
        <taxon>Suillus</taxon>
    </lineage>
</organism>
<evidence type="ECO:0000313" key="3">
    <source>
        <dbReference type="Proteomes" id="UP000823399"/>
    </source>
</evidence>
<reference evidence="2" key="1">
    <citation type="journal article" date="2020" name="New Phytol.">
        <title>Comparative genomics reveals dynamic genome evolution in host specialist ectomycorrhizal fungi.</title>
        <authorList>
            <person name="Lofgren L.A."/>
            <person name="Nguyen N.H."/>
            <person name="Vilgalys R."/>
            <person name="Ruytinx J."/>
            <person name="Liao H.L."/>
            <person name="Branco S."/>
            <person name="Kuo A."/>
            <person name="LaButti K."/>
            <person name="Lipzen A."/>
            <person name="Andreopoulos W."/>
            <person name="Pangilinan J."/>
            <person name="Riley R."/>
            <person name="Hundley H."/>
            <person name="Na H."/>
            <person name="Barry K."/>
            <person name="Grigoriev I.V."/>
            <person name="Stajich J.E."/>
            <person name="Kennedy P.G."/>
        </authorList>
    </citation>
    <scope>NUCLEOTIDE SEQUENCE</scope>
    <source>
        <strain evidence="2">FC423</strain>
    </source>
</reference>
<gene>
    <name evidence="2" type="ORF">F5147DRAFT_647322</name>
</gene>
<comment type="caution">
    <text evidence="2">The sequence shown here is derived from an EMBL/GenBank/DDBJ whole genome shotgun (WGS) entry which is preliminary data.</text>
</comment>
<protein>
    <submittedName>
        <fullName evidence="2">Uncharacterized protein</fullName>
    </submittedName>
</protein>
<name>A0A9P7FPC7_9AGAM</name>
<dbReference type="GeneID" id="64695451"/>
<dbReference type="AlphaFoldDB" id="A0A9P7FPC7"/>
<dbReference type="OrthoDB" id="2673348at2759"/>
<accession>A0A9P7FPC7</accession>
<proteinExistence type="predicted"/>
<keyword evidence="3" id="KW-1185">Reference proteome</keyword>
<dbReference type="EMBL" id="JABBWM010000001">
    <property type="protein sequence ID" value="KAG2120943.1"/>
    <property type="molecule type" value="Genomic_DNA"/>
</dbReference>